<feature type="transmembrane region" description="Helical" evidence="8">
    <location>
        <begin position="123"/>
        <end position="146"/>
    </location>
</feature>
<name>A0ABP3YLP9_9PSEU</name>
<organism evidence="10 11">
    <name type="scientific">Pseudonocardia zijingensis</name>
    <dbReference type="NCBI Taxonomy" id="153376"/>
    <lineage>
        <taxon>Bacteria</taxon>
        <taxon>Bacillati</taxon>
        <taxon>Actinomycetota</taxon>
        <taxon>Actinomycetes</taxon>
        <taxon>Pseudonocardiales</taxon>
        <taxon>Pseudonocardiaceae</taxon>
        <taxon>Pseudonocardia</taxon>
    </lineage>
</organism>
<dbReference type="Pfam" id="PF07690">
    <property type="entry name" value="MFS_1"/>
    <property type="match status" value="1"/>
</dbReference>
<evidence type="ECO:0000256" key="6">
    <source>
        <dbReference type="ARBA" id="ARBA00023136"/>
    </source>
</evidence>
<accession>A0ABP3YLP9</accession>
<evidence type="ECO:0000256" key="8">
    <source>
        <dbReference type="SAM" id="Phobius"/>
    </source>
</evidence>
<dbReference type="Gene3D" id="1.20.1250.20">
    <property type="entry name" value="MFS general substrate transporter like domains"/>
    <property type="match status" value="1"/>
</dbReference>
<evidence type="ECO:0000256" key="5">
    <source>
        <dbReference type="ARBA" id="ARBA00022989"/>
    </source>
</evidence>
<keyword evidence="3" id="KW-1003">Cell membrane</keyword>
<comment type="subcellular location">
    <subcellularLocation>
        <location evidence="1">Cell membrane</location>
        <topology evidence="1">Multi-pass membrane protein</topology>
    </subcellularLocation>
</comment>
<keyword evidence="2" id="KW-0813">Transport</keyword>
<dbReference type="InterPro" id="IPR011701">
    <property type="entry name" value="MFS"/>
</dbReference>
<dbReference type="RefSeq" id="WP_343944226.1">
    <property type="nucleotide sequence ID" value="NZ_BAAAHP010000163.1"/>
</dbReference>
<gene>
    <name evidence="10" type="ORF">GCM10009559_52280</name>
</gene>
<dbReference type="Proteomes" id="UP001499967">
    <property type="component" value="Unassembled WGS sequence"/>
</dbReference>
<evidence type="ECO:0000313" key="10">
    <source>
        <dbReference type="EMBL" id="GAA0895687.1"/>
    </source>
</evidence>
<feature type="transmembrane region" description="Helical" evidence="8">
    <location>
        <begin position="26"/>
        <end position="45"/>
    </location>
</feature>
<evidence type="ECO:0000259" key="9">
    <source>
        <dbReference type="PROSITE" id="PS50850"/>
    </source>
</evidence>
<feature type="region of interest" description="Disordered" evidence="7">
    <location>
        <begin position="155"/>
        <end position="176"/>
    </location>
</feature>
<evidence type="ECO:0000256" key="4">
    <source>
        <dbReference type="ARBA" id="ARBA00022692"/>
    </source>
</evidence>
<reference evidence="11" key="1">
    <citation type="journal article" date="2019" name="Int. J. Syst. Evol. Microbiol.">
        <title>The Global Catalogue of Microorganisms (GCM) 10K type strain sequencing project: providing services to taxonomists for standard genome sequencing and annotation.</title>
        <authorList>
            <consortium name="The Broad Institute Genomics Platform"/>
            <consortium name="The Broad Institute Genome Sequencing Center for Infectious Disease"/>
            <person name="Wu L."/>
            <person name="Ma J."/>
        </authorList>
    </citation>
    <scope>NUCLEOTIDE SEQUENCE [LARGE SCALE GENOMIC DNA]</scope>
    <source>
        <strain evidence="11">JCM 11117</strain>
    </source>
</reference>
<dbReference type="SUPFAM" id="SSF103473">
    <property type="entry name" value="MFS general substrate transporter"/>
    <property type="match status" value="1"/>
</dbReference>
<proteinExistence type="predicted"/>
<feature type="transmembrane region" description="Helical" evidence="8">
    <location>
        <begin position="51"/>
        <end position="72"/>
    </location>
</feature>
<dbReference type="PROSITE" id="PS50850">
    <property type="entry name" value="MFS"/>
    <property type="match status" value="1"/>
</dbReference>
<keyword evidence="5 8" id="KW-1133">Transmembrane helix</keyword>
<dbReference type="InterPro" id="IPR036259">
    <property type="entry name" value="MFS_trans_sf"/>
</dbReference>
<dbReference type="PANTHER" id="PTHR42718">
    <property type="entry name" value="MAJOR FACILITATOR SUPERFAMILY MULTIDRUG TRANSPORTER MFSC"/>
    <property type="match status" value="1"/>
</dbReference>
<keyword evidence="6 8" id="KW-0472">Membrane</keyword>
<evidence type="ECO:0000256" key="2">
    <source>
        <dbReference type="ARBA" id="ARBA00022448"/>
    </source>
</evidence>
<dbReference type="PANTHER" id="PTHR42718:SF46">
    <property type="entry name" value="BLR6921 PROTEIN"/>
    <property type="match status" value="1"/>
</dbReference>
<keyword evidence="11" id="KW-1185">Reference proteome</keyword>
<keyword evidence="4 8" id="KW-0812">Transmembrane</keyword>
<comment type="caution">
    <text evidence="10">The sequence shown here is derived from an EMBL/GenBank/DDBJ whole genome shotgun (WGS) entry which is preliminary data.</text>
</comment>
<feature type="compositionally biased region" description="Polar residues" evidence="7">
    <location>
        <begin position="166"/>
        <end position="176"/>
    </location>
</feature>
<evidence type="ECO:0000256" key="1">
    <source>
        <dbReference type="ARBA" id="ARBA00004651"/>
    </source>
</evidence>
<evidence type="ECO:0000313" key="11">
    <source>
        <dbReference type="Proteomes" id="UP001499967"/>
    </source>
</evidence>
<protein>
    <recommendedName>
        <fullName evidence="9">Major facilitator superfamily (MFS) profile domain-containing protein</fullName>
    </recommendedName>
</protein>
<feature type="transmembrane region" description="Helical" evidence="8">
    <location>
        <begin position="93"/>
        <end position="117"/>
    </location>
</feature>
<sequence length="176" mass="17352">MPWTATLMVCAPIAGRLVDKVGERRFVAGGLLLQAAGMGWIAMIADTGTGYLEMLPALIIGSAGLTMAMLAAQKAVVGAVQPREIGQASGAFMMLRILGGVFGTSVTVAVFAGAGGYGSAGEFSVGFSAGMTAVAALAFVGALVALGIPGKRPPALPEAAAAPSEGGNSVSAQTQP</sequence>
<dbReference type="InterPro" id="IPR020846">
    <property type="entry name" value="MFS_dom"/>
</dbReference>
<dbReference type="EMBL" id="BAAAHP010000163">
    <property type="protein sequence ID" value="GAA0895687.1"/>
    <property type="molecule type" value="Genomic_DNA"/>
</dbReference>
<evidence type="ECO:0000256" key="3">
    <source>
        <dbReference type="ARBA" id="ARBA00022475"/>
    </source>
</evidence>
<evidence type="ECO:0000256" key="7">
    <source>
        <dbReference type="SAM" id="MobiDB-lite"/>
    </source>
</evidence>
<feature type="domain" description="Major facilitator superfamily (MFS) profile" evidence="9">
    <location>
        <begin position="1"/>
        <end position="153"/>
    </location>
</feature>